<sequence>MAPDERKVTFRTEFAGATEHSGFDGHRLFGFVIPNATSEYHFAVASKGFAEVWLSSNSRWRVARKIAHITPFDAYSAATTWHFNVSITQISAAIHLKARRRYYIEILHTNSAERNLDNFLRVAWKRSQDSDFETIDGRSLSLYTEDEETGIYKIFDDELPGAVACETKNEKGHANRYMRAETLHYLEHSEVEGILDYCEYKPSYAIDRANVQNFRRYDGVQEHVRRMYSFPFPIVDGIIRQKTSKVSFHAEYPLEVNEAWLIVYKYMDALRQRSSG</sequence>
<protein>
    <submittedName>
        <fullName evidence="1">Uncharacterized protein</fullName>
    </submittedName>
</protein>
<accession>A0ABN8LA10</accession>
<keyword evidence="2" id="KW-1185">Reference proteome</keyword>
<gene>
    <name evidence="1" type="ORF">PEVE_00028773</name>
</gene>
<evidence type="ECO:0000313" key="2">
    <source>
        <dbReference type="Proteomes" id="UP001159427"/>
    </source>
</evidence>
<comment type="caution">
    <text evidence="1">The sequence shown here is derived from an EMBL/GenBank/DDBJ whole genome shotgun (WGS) entry which is preliminary data.</text>
</comment>
<name>A0ABN8LA10_9CNID</name>
<dbReference type="EMBL" id="CALNXI010000004">
    <property type="protein sequence ID" value="CAH3013914.1"/>
    <property type="molecule type" value="Genomic_DNA"/>
</dbReference>
<proteinExistence type="predicted"/>
<organism evidence="1 2">
    <name type="scientific">Porites evermanni</name>
    <dbReference type="NCBI Taxonomy" id="104178"/>
    <lineage>
        <taxon>Eukaryota</taxon>
        <taxon>Metazoa</taxon>
        <taxon>Cnidaria</taxon>
        <taxon>Anthozoa</taxon>
        <taxon>Hexacorallia</taxon>
        <taxon>Scleractinia</taxon>
        <taxon>Fungiina</taxon>
        <taxon>Poritidae</taxon>
        <taxon>Porites</taxon>
    </lineage>
</organism>
<evidence type="ECO:0000313" key="1">
    <source>
        <dbReference type="EMBL" id="CAH3013914.1"/>
    </source>
</evidence>
<dbReference type="Proteomes" id="UP001159427">
    <property type="component" value="Unassembled WGS sequence"/>
</dbReference>
<reference evidence="1 2" key="1">
    <citation type="submission" date="2022-05" db="EMBL/GenBank/DDBJ databases">
        <authorList>
            <consortium name="Genoscope - CEA"/>
            <person name="William W."/>
        </authorList>
    </citation>
    <scope>NUCLEOTIDE SEQUENCE [LARGE SCALE GENOMIC DNA]</scope>
</reference>